<dbReference type="PANTHER" id="PTHR33121">
    <property type="entry name" value="CYCLIC DI-GMP PHOSPHODIESTERASE PDEF"/>
    <property type="match status" value="1"/>
</dbReference>
<reference evidence="2 3" key="1">
    <citation type="submission" date="2015-07" db="EMBL/GenBank/DDBJ databases">
        <authorList>
            <consortium name="Pathogen Informatics"/>
        </authorList>
    </citation>
    <scope>NUCLEOTIDE SEQUENCE [LARGE SCALE GENOMIC DNA]</scope>
    <source>
        <strain evidence="2 3">A316</strain>
    </source>
</reference>
<dbReference type="CDD" id="cd01948">
    <property type="entry name" value="EAL"/>
    <property type="match status" value="1"/>
</dbReference>
<accession>A0A656AQT4</accession>
<organism evidence="2 3">
    <name type="scientific">Vibrio cholerae</name>
    <dbReference type="NCBI Taxonomy" id="666"/>
    <lineage>
        <taxon>Bacteria</taxon>
        <taxon>Pseudomonadati</taxon>
        <taxon>Pseudomonadota</taxon>
        <taxon>Gammaproteobacteria</taxon>
        <taxon>Vibrionales</taxon>
        <taxon>Vibrionaceae</taxon>
        <taxon>Vibrio</taxon>
    </lineage>
</organism>
<dbReference type="Pfam" id="PF00563">
    <property type="entry name" value="EAL"/>
    <property type="match status" value="1"/>
</dbReference>
<proteinExistence type="predicted"/>
<dbReference type="EMBL" id="CWQY01000044">
    <property type="protein sequence ID" value="CSD28097.1"/>
    <property type="molecule type" value="Genomic_DNA"/>
</dbReference>
<dbReference type="GO" id="GO:0071111">
    <property type="term" value="F:cyclic-guanylate-specific phosphodiesterase activity"/>
    <property type="evidence" value="ECO:0007669"/>
    <property type="project" value="InterPro"/>
</dbReference>
<gene>
    <name evidence="2" type="primary">cph2_8</name>
    <name evidence="2" type="ORF">ERS013200_03773</name>
</gene>
<dbReference type="PROSITE" id="PS50883">
    <property type="entry name" value="EAL"/>
    <property type="match status" value="1"/>
</dbReference>
<evidence type="ECO:0000259" key="1">
    <source>
        <dbReference type="PROSITE" id="PS50883"/>
    </source>
</evidence>
<dbReference type="AlphaFoldDB" id="A0A656AQT4"/>
<dbReference type="Proteomes" id="UP000041770">
    <property type="component" value="Unassembled WGS sequence"/>
</dbReference>
<dbReference type="InterPro" id="IPR050706">
    <property type="entry name" value="Cyclic-di-GMP_PDE-like"/>
</dbReference>
<name>A0A656AQT4_VIBCL</name>
<dbReference type="PANTHER" id="PTHR33121:SF70">
    <property type="entry name" value="SIGNALING PROTEIN YKOW"/>
    <property type="match status" value="1"/>
</dbReference>
<dbReference type="SUPFAM" id="SSF141868">
    <property type="entry name" value="EAL domain-like"/>
    <property type="match status" value="1"/>
</dbReference>
<dbReference type="InterPro" id="IPR001633">
    <property type="entry name" value="EAL_dom"/>
</dbReference>
<dbReference type="Gene3D" id="3.20.20.450">
    <property type="entry name" value="EAL domain"/>
    <property type="match status" value="1"/>
</dbReference>
<evidence type="ECO:0000313" key="2">
    <source>
        <dbReference type="EMBL" id="CSD28097.1"/>
    </source>
</evidence>
<feature type="domain" description="EAL" evidence="1">
    <location>
        <begin position="1"/>
        <end position="164"/>
    </location>
</feature>
<evidence type="ECO:0000313" key="3">
    <source>
        <dbReference type="Proteomes" id="UP000041770"/>
    </source>
</evidence>
<sequence>MAINISPLQFAQESFIEQVNHALRQAGITGEPIELEITESLLLENVESAIEKMAKLKESQISISIDDFGTGYSSLRYLKHLAVDVLKIDRSFVNQLHLDDNDQAIVDTILAIARKLNLEVIAEGVEDTSELAALKKLGCNQFQGYLFDKPLRAEEIAQRFVSNSYRKIQTLPVATNSLQK</sequence>
<dbReference type="SMART" id="SM00052">
    <property type="entry name" value="EAL"/>
    <property type="match status" value="1"/>
</dbReference>
<protein>
    <submittedName>
        <fullName evidence="2">C-di-GMP phosphodiesterase A-likeprotein</fullName>
    </submittedName>
</protein>
<dbReference type="InterPro" id="IPR035919">
    <property type="entry name" value="EAL_sf"/>
</dbReference>